<evidence type="ECO:0000313" key="1">
    <source>
        <dbReference type="EMBL" id="PTL73229.1"/>
    </source>
</evidence>
<gene>
    <name evidence="1" type="ORF">C1I63_10455</name>
</gene>
<dbReference type="RefSeq" id="WP_107574729.1">
    <property type="nucleotide sequence ID" value="NZ_PZPL01000001.1"/>
</dbReference>
<organism evidence="1 2">
    <name type="scientific">Rathayibacter caricis DSM 15933</name>
    <dbReference type="NCBI Taxonomy" id="1328867"/>
    <lineage>
        <taxon>Bacteria</taxon>
        <taxon>Bacillati</taxon>
        <taxon>Actinomycetota</taxon>
        <taxon>Actinomycetes</taxon>
        <taxon>Micrococcales</taxon>
        <taxon>Microbacteriaceae</taxon>
        <taxon>Rathayibacter</taxon>
    </lineage>
</organism>
<dbReference type="GO" id="GO:0005524">
    <property type="term" value="F:ATP binding"/>
    <property type="evidence" value="ECO:0007669"/>
    <property type="project" value="UniProtKB-KW"/>
</dbReference>
<dbReference type="AlphaFoldDB" id="A0A2T4UUL6"/>
<dbReference type="EMBL" id="PZPL01000001">
    <property type="protein sequence ID" value="PTL73229.1"/>
    <property type="molecule type" value="Genomic_DNA"/>
</dbReference>
<keyword evidence="1" id="KW-0067">ATP-binding</keyword>
<reference evidence="1 2" key="1">
    <citation type="submission" date="2018-03" db="EMBL/GenBank/DDBJ databases">
        <title>Bacteriophage NCPPB3778 and a type I-E CRISPR drive the evolution of the US Biological Select Agent, Rathayibacter toxicus.</title>
        <authorList>
            <person name="Davis E.W.II."/>
            <person name="Tabima J.F."/>
            <person name="Weisberg A.J."/>
            <person name="Dantas Lopes L."/>
            <person name="Wiseman M.S."/>
            <person name="Wiseman M.S."/>
            <person name="Pupko T."/>
            <person name="Belcher M.S."/>
            <person name="Sechler A.J."/>
            <person name="Tancos M.A."/>
            <person name="Schroeder B.K."/>
            <person name="Murray T.D."/>
            <person name="Luster D.G."/>
            <person name="Schneider W.L."/>
            <person name="Rogers E."/>
            <person name="Andreote F.D."/>
            <person name="Grunwald N.J."/>
            <person name="Putnam M.L."/>
            <person name="Chang J.H."/>
        </authorList>
    </citation>
    <scope>NUCLEOTIDE SEQUENCE [LARGE SCALE GENOMIC DNA]</scope>
    <source>
        <strain evidence="1 2">DSM 15933</strain>
    </source>
</reference>
<dbReference type="InterPro" id="IPR036890">
    <property type="entry name" value="HATPase_C_sf"/>
</dbReference>
<evidence type="ECO:0000313" key="2">
    <source>
        <dbReference type="Proteomes" id="UP000241085"/>
    </source>
</evidence>
<proteinExistence type="predicted"/>
<comment type="caution">
    <text evidence="1">The sequence shown here is derived from an EMBL/GenBank/DDBJ whole genome shotgun (WGS) entry which is preliminary data.</text>
</comment>
<accession>A0A2T4UUL6</accession>
<dbReference type="Gene3D" id="3.30.565.10">
    <property type="entry name" value="Histidine kinase-like ATPase, C-terminal domain"/>
    <property type="match status" value="1"/>
</dbReference>
<name>A0A2T4UUL6_9MICO</name>
<keyword evidence="1" id="KW-0547">Nucleotide-binding</keyword>
<dbReference type="Proteomes" id="UP000241085">
    <property type="component" value="Unassembled WGS sequence"/>
</dbReference>
<protein>
    <submittedName>
        <fullName evidence="1">ATP-binding protein</fullName>
    </submittedName>
</protein>
<dbReference type="Pfam" id="PF13589">
    <property type="entry name" value="HATPase_c_3"/>
    <property type="match status" value="1"/>
</dbReference>
<dbReference type="SUPFAM" id="SSF55874">
    <property type="entry name" value="ATPase domain of HSP90 chaperone/DNA topoisomerase II/histidine kinase"/>
    <property type="match status" value="1"/>
</dbReference>
<keyword evidence="2" id="KW-1185">Reference proteome</keyword>
<sequence length="627" mass="70682">MTPEKQYEINVDPRILELLGPNLYTNVYYVLAELIANAYDADARNVYIFSEDEFLRVEDDGRGMSYEAGDVRRYLNVAGVSRTTEKDSYTPAGRRKMGRKGVGKLAALSVSENVDVLTVAGGERSGFVLTRHPDNGNVLEAIPDAEVRFLRIGDHGSAIVMHKPQYQLHKTMSAVRRNLLKMFPLVGQDFRIHVIRGKESVAIDSFDQSVMSELSTLITLGADYGRLAKLVPNPYPARRDDLISIREAVQLPIQVVDASGAERELTLEIQGWIGTYKSTRGRKVEMTDFPDNFISLFANGKLGEFNILPAVGQNKLSEVYVVGQLHVDMFELTELPDMALSNRQGYKSDDPRYLATLGYVRNRLLGDARRSRDLFVSLENKMKKERKRSEQLDNEARFKASIDEFRRKASESAAEALHSLAAGASEEEMQKVVAGSFNRHIPELGIKALVDSQKKKILISQTRPDKPFADVIQQMLSHNGVSNEDILYTNGDDEVCRIPEGRKVYEYLREFFVDSYSTQKIMVLFVTSENTKSSWGAISEVGASWITQVDHKIFNISPFRPEHPLNDEAQWQSTSRDLKTGDLWMDKLNADILCQKIESVCDSLGYSKRLRPDNLAYLGTLVDIRSL</sequence>